<feature type="chain" id="PRO_5025591312" description="CD164 molecule, sialomucin" evidence="10">
    <location>
        <begin position="21"/>
        <end position="186"/>
    </location>
</feature>
<evidence type="ECO:0000256" key="7">
    <source>
        <dbReference type="ARBA" id="ARBA00023180"/>
    </source>
</evidence>
<dbReference type="AlphaFoldDB" id="A0A665WZS7"/>
<dbReference type="PANTHER" id="PTHR11337:SF12">
    <property type="entry name" value="SIALOMUCIN CORE PROTEIN 24"/>
    <property type="match status" value="1"/>
</dbReference>
<feature type="compositionally biased region" description="Polar residues" evidence="8">
    <location>
        <begin position="107"/>
        <end position="124"/>
    </location>
</feature>
<reference evidence="11" key="3">
    <citation type="submission" date="2025-09" db="UniProtKB">
        <authorList>
            <consortium name="Ensembl"/>
        </authorList>
    </citation>
    <scope>IDENTIFICATION</scope>
</reference>
<dbReference type="CTD" id="8763"/>
<evidence type="ECO:0000256" key="8">
    <source>
        <dbReference type="SAM" id="MobiDB-lite"/>
    </source>
</evidence>
<evidence type="ECO:0000256" key="1">
    <source>
        <dbReference type="ARBA" id="ARBA00004479"/>
    </source>
</evidence>
<feature type="signal peptide" evidence="10">
    <location>
        <begin position="1"/>
        <end position="20"/>
    </location>
</feature>
<dbReference type="FunCoup" id="A0A665WZS7">
    <property type="interactions" value="589"/>
</dbReference>
<dbReference type="PANTHER" id="PTHR11337">
    <property type="entry name" value="MUCIN/PORIMIN"/>
    <property type="match status" value="1"/>
</dbReference>
<comment type="subcellular location">
    <subcellularLocation>
        <location evidence="1">Membrane</location>
        <topology evidence="1">Single-pass type I membrane protein</topology>
    </subcellularLocation>
</comment>
<keyword evidence="4 10" id="KW-0732">Signal</keyword>
<evidence type="ECO:0000256" key="2">
    <source>
        <dbReference type="ARBA" id="ARBA00005341"/>
    </source>
</evidence>
<keyword evidence="7" id="KW-0325">Glycoprotein</keyword>
<dbReference type="Ensembl" id="ENSENLT00000050622.1">
    <property type="protein sequence ID" value="ENSENLP00000049410.1"/>
    <property type="gene ID" value="ENSENLG00000020795.1"/>
</dbReference>
<keyword evidence="6 9" id="KW-0472">Membrane</keyword>
<feature type="region of interest" description="Disordered" evidence="8">
    <location>
        <begin position="83"/>
        <end position="145"/>
    </location>
</feature>
<evidence type="ECO:0008006" key="13">
    <source>
        <dbReference type="Google" id="ProtNLM"/>
    </source>
</evidence>
<dbReference type="Proteomes" id="UP000472264">
    <property type="component" value="Chromosome 24"/>
</dbReference>
<evidence type="ECO:0000256" key="4">
    <source>
        <dbReference type="ARBA" id="ARBA00022729"/>
    </source>
</evidence>
<keyword evidence="5 9" id="KW-1133">Transmembrane helix</keyword>
<evidence type="ECO:0000256" key="5">
    <source>
        <dbReference type="ARBA" id="ARBA00022989"/>
    </source>
</evidence>
<dbReference type="GO" id="GO:0031410">
    <property type="term" value="C:cytoplasmic vesicle"/>
    <property type="evidence" value="ECO:0007669"/>
    <property type="project" value="TreeGrafter"/>
</dbReference>
<dbReference type="OrthoDB" id="6160056at2759"/>
<reference evidence="11" key="1">
    <citation type="submission" date="2021-04" db="EMBL/GenBank/DDBJ databases">
        <authorList>
            <consortium name="Wellcome Sanger Institute Data Sharing"/>
        </authorList>
    </citation>
    <scope>NUCLEOTIDE SEQUENCE [LARGE SCALE GENOMIC DNA]</scope>
</reference>
<organism evidence="11 12">
    <name type="scientific">Echeneis naucrates</name>
    <name type="common">Live sharksucker</name>
    <dbReference type="NCBI Taxonomy" id="173247"/>
    <lineage>
        <taxon>Eukaryota</taxon>
        <taxon>Metazoa</taxon>
        <taxon>Chordata</taxon>
        <taxon>Craniata</taxon>
        <taxon>Vertebrata</taxon>
        <taxon>Euteleostomi</taxon>
        <taxon>Actinopterygii</taxon>
        <taxon>Neopterygii</taxon>
        <taxon>Teleostei</taxon>
        <taxon>Neoteleostei</taxon>
        <taxon>Acanthomorphata</taxon>
        <taxon>Carangaria</taxon>
        <taxon>Carangiformes</taxon>
        <taxon>Echeneidae</taxon>
        <taxon>Echeneis</taxon>
    </lineage>
</organism>
<dbReference type="Pfam" id="PF05283">
    <property type="entry name" value="MGC-24"/>
    <property type="match status" value="1"/>
</dbReference>
<evidence type="ECO:0000313" key="11">
    <source>
        <dbReference type="Ensembl" id="ENSENLP00000049410.1"/>
    </source>
</evidence>
<dbReference type="InParanoid" id="A0A665WZS7"/>
<dbReference type="OMA" id="GCHWANC"/>
<dbReference type="PRINTS" id="PR01701">
    <property type="entry name" value="CD164ANTIGEN"/>
</dbReference>
<proteinExistence type="inferred from homology"/>
<gene>
    <name evidence="11" type="primary">cd164</name>
</gene>
<keyword evidence="12" id="KW-1185">Reference proteome</keyword>
<keyword evidence="3 9" id="KW-0812">Transmembrane</keyword>
<sequence>MAVKMVLFAVVAVLVGASAASDSDGCLSLSCATCSTTAGCLWANCTTSTVLLCRNMTLLVTNETCTNATCSASGATTALAPTTAPLSTSTKPATTPVVTTANSSSPQPTTANSTAISPTQNMNSTTAPAVTGTTTAPITPTSAPRKNSTFDAASFIGGIVLVLGLQAVIFFLYKFCKSKDRNYHTL</sequence>
<evidence type="ECO:0000256" key="3">
    <source>
        <dbReference type="ARBA" id="ARBA00022692"/>
    </source>
</evidence>
<feature type="transmembrane region" description="Helical" evidence="9">
    <location>
        <begin position="152"/>
        <end position="173"/>
    </location>
</feature>
<feature type="compositionally biased region" description="Low complexity" evidence="8">
    <location>
        <begin position="125"/>
        <end position="144"/>
    </location>
</feature>
<evidence type="ECO:0000256" key="6">
    <source>
        <dbReference type="ARBA" id="ARBA00023136"/>
    </source>
</evidence>
<evidence type="ECO:0000256" key="10">
    <source>
        <dbReference type="SAM" id="SignalP"/>
    </source>
</evidence>
<feature type="compositionally biased region" description="Low complexity" evidence="8">
    <location>
        <begin position="83"/>
        <end position="106"/>
    </location>
</feature>
<comment type="similarity">
    <text evidence="2">Belongs to the CD164 family.</text>
</comment>
<dbReference type="RefSeq" id="XP_029352661.1">
    <property type="nucleotide sequence ID" value="XM_029496801.1"/>
</dbReference>
<dbReference type="GeneID" id="115037998"/>
<evidence type="ECO:0000313" key="12">
    <source>
        <dbReference type="Proteomes" id="UP000472264"/>
    </source>
</evidence>
<dbReference type="GO" id="GO:0016020">
    <property type="term" value="C:membrane"/>
    <property type="evidence" value="ECO:0007669"/>
    <property type="project" value="UniProtKB-SubCell"/>
</dbReference>
<evidence type="ECO:0000256" key="9">
    <source>
        <dbReference type="SAM" id="Phobius"/>
    </source>
</evidence>
<reference evidence="11" key="2">
    <citation type="submission" date="2025-08" db="UniProtKB">
        <authorList>
            <consortium name="Ensembl"/>
        </authorList>
    </citation>
    <scope>IDENTIFICATION</scope>
</reference>
<name>A0A665WZS7_ECHNA</name>
<accession>A0A665WZS7</accession>
<protein>
    <recommendedName>
        <fullName evidence="13">CD164 molecule, sialomucin</fullName>
    </recommendedName>
</protein>
<dbReference type="InterPro" id="IPR007947">
    <property type="entry name" value="CD164_MGC24"/>
</dbReference>